<reference evidence="6" key="1">
    <citation type="submission" date="2020-12" db="EMBL/GenBank/DDBJ databases">
        <authorList>
            <person name="Huq M.A."/>
        </authorList>
    </citation>
    <scope>NUCLEOTIDE SEQUENCE</scope>
    <source>
        <strain evidence="6">MAHUQ-46</strain>
    </source>
</reference>
<organism evidence="6 7">
    <name type="scientific">Paenibacillus roseus</name>
    <dbReference type="NCBI Taxonomy" id="2798579"/>
    <lineage>
        <taxon>Bacteria</taxon>
        <taxon>Bacillati</taxon>
        <taxon>Bacillota</taxon>
        <taxon>Bacilli</taxon>
        <taxon>Bacillales</taxon>
        <taxon>Paenibacillaceae</taxon>
        <taxon>Paenibacillus</taxon>
    </lineage>
</organism>
<dbReference type="GO" id="GO:0005886">
    <property type="term" value="C:plasma membrane"/>
    <property type="evidence" value="ECO:0007669"/>
    <property type="project" value="UniProtKB-SubCell"/>
</dbReference>
<protein>
    <recommendedName>
        <fullName evidence="5">UPF0344 protein JFN88_04660</fullName>
    </recommendedName>
</protein>
<dbReference type="NCBIfam" id="NF010198">
    <property type="entry name" value="PRK13673.1-5"/>
    <property type="match status" value="1"/>
</dbReference>
<keyword evidence="1 5" id="KW-1003">Cell membrane</keyword>
<evidence type="ECO:0000256" key="2">
    <source>
        <dbReference type="ARBA" id="ARBA00022692"/>
    </source>
</evidence>
<evidence type="ECO:0000256" key="5">
    <source>
        <dbReference type="HAMAP-Rule" id="MF_01536"/>
    </source>
</evidence>
<comment type="similarity">
    <text evidence="5">Belongs to the UPF0344 family.</text>
</comment>
<feature type="transmembrane region" description="Helical" evidence="5">
    <location>
        <begin position="100"/>
        <end position="119"/>
    </location>
</feature>
<comment type="subcellular location">
    <subcellularLocation>
        <location evidence="5">Cell membrane</location>
        <topology evidence="5">Multi-pass membrane protein</topology>
    </subcellularLocation>
</comment>
<evidence type="ECO:0000313" key="7">
    <source>
        <dbReference type="Proteomes" id="UP000640274"/>
    </source>
</evidence>
<evidence type="ECO:0000313" key="6">
    <source>
        <dbReference type="EMBL" id="MBJ6360611.1"/>
    </source>
</evidence>
<dbReference type="EMBL" id="JAELUP010000012">
    <property type="protein sequence ID" value="MBJ6360611.1"/>
    <property type="molecule type" value="Genomic_DNA"/>
</dbReference>
<evidence type="ECO:0000256" key="4">
    <source>
        <dbReference type="ARBA" id="ARBA00023136"/>
    </source>
</evidence>
<evidence type="ECO:0000256" key="3">
    <source>
        <dbReference type="ARBA" id="ARBA00022989"/>
    </source>
</evidence>
<dbReference type="RefSeq" id="WP_199018163.1">
    <property type="nucleotide sequence ID" value="NZ_JAELUP010000012.1"/>
</dbReference>
<comment type="caution">
    <text evidence="6">The sequence shown here is derived from an EMBL/GenBank/DDBJ whole genome shotgun (WGS) entry which is preliminary data.</text>
</comment>
<dbReference type="InterPro" id="IPR010899">
    <property type="entry name" value="UPF0344"/>
</dbReference>
<sequence>MSEKLTNIFYESHSGSWAFLLILFVVAFLLAKGGKAKGAKIVGMVLRLFYIIMLVSGVGMLIGFSFPLVYVLKGILAVILIGLMEMILGRTQRREKTGTFWILLVIFVAIVVLMGFGVISF</sequence>
<dbReference type="HAMAP" id="MF_01536">
    <property type="entry name" value="UPF0344"/>
    <property type="match status" value="1"/>
</dbReference>
<evidence type="ECO:0000256" key="1">
    <source>
        <dbReference type="ARBA" id="ARBA00022475"/>
    </source>
</evidence>
<keyword evidence="7" id="KW-1185">Reference proteome</keyword>
<dbReference type="AlphaFoldDB" id="A0A934MN43"/>
<feature type="transmembrane region" description="Helical" evidence="5">
    <location>
        <begin position="45"/>
        <end position="64"/>
    </location>
</feature>
<name>A0A934MN43_9BACL</name>
<feature type="transmembrane region" description="Helical" evidence="5">
    <location>
        <begin position="15"/>
        <end position="33"/>
    </location>
</feature>
<gene>
    <name evidence="6" type="ORF">JFN88_04660</name>
</gene>
<keyword evidence="4 5" id="KW-0472">Membrane</keyword>
<proteinExistence type="inferred from homology"/>
<dbReference type="Proteomes" id="UP000640274">
    <property type="component" value="Unassembled WGS sequence"/>
</dbReference>
<accession>A0A934MN43</accession>
<dbReference type="Pfam" id="PF07457">
    <property type="entry name" value="DUF1516"/>
    <property type="match status" value="1"/>
</dbReference>
<keyword evidence="3 5" id="KW-1133">Transmembrane helix</keyword>
<keyword evidence="2 5" id="KW-0812">Transmembrane</keyword>
<feature type="transmembrane region" description="Helical" evidence="5">
    <location>
        <begin position="70"/>
        <end position="88"/>
    </location>
</feature>